<evidence type="ECO:0000313" key="6">
    <source>
        <dbReference type="EMBL" id="SDJ06820.1"/>
    </source>
</evidence>
<feature type="transmembrane region" description="Helical" evidence="5">
    <location>
        <begin position="95"/>
        <end position="115"/>
    </location>
</feature>
<dbReference type="STRING" id="930129.SAMN05216352_12132"/>
<evidence type="ECO:0000256" key="5">
    <source>
        <dbReference type="SAM" id="Phobius"/>
    </source>
</evidence>
<dbReference type="OrthoDB" id="7960583at2"/>
<feature type="transmembrane region" description="Helical" evidence="5">
    <location>
        <begin position="45"/>
        <end position="65"/>
    </location>
</feature>
<keyword evidence="3 5" id="KW-1133">Transmembrane helix</keyword>
<feature type="transmembrane region" description="Helical" evidence="5">
    <location>
        <begin position="72"/>
        <end position="89"/>
    </location>
</feature>
<reference evidence="6 7" key="1">
    <citation type="submission" date="2016-10" db="EMBL/GenBank/DDBJ databases">
        <authorList>
            <person name="de Groot N.N."/>
        </authorList>
    </citation>
    <scope>NUCLEOTIDE SEQUENCE [LARGE SCALE GENOMIC DNA]</scope>
    <source>
        <strain evidence="7">P4B,CCM 7963,CECT 7998,DSM 25260,IBRC-M 10614,KCTC 13821</strain>
    </source>
</reference>
<evidence type="ECO:0000313" key="7">
    <source>
        <dbReference type="Proteomes" id="UP000199017"/>
    </source>
</evidence>
<keyword evidence="4 5" id="KW-0472">Membrane</keyword>
<dbReference type="EMBL" id="FNDU01000021">
    <property type="protein sequence ID" value="SDJ06820.1"/>
    <property type="molecule type" value="Genomic_DNA"/>
</dbReference>
<evidence type="ECO:0000256" key="4">
    <source>
        <dbReference type="ARBA" id="ARBA00023136"/>
    </source>
</evidence>
<proteinExistence type="predicted"/>
<evidence type="ECO:0000256" key="2">
    <source>
        <dbReference type="ARBA" id="ARBA00022692"/>
    </source>
</evidence>
<dbReference type="InterPro" id="IPR032808">
    <property type="entry name" value="DoxX"/>
</dbReference>
<evidence type="ECO:0000256" key="1">
    <source>
        <dbReference type="ARBA" id="ARBA00004141"/>
    </source>
</evidence>
<dbReference type="AlphaFoldDB" id="A0A1G8QRN4"/>
<dbReference type="Pfam" id="PF13564">
    <property type="entry name" value="DoxX_2"/>
    <property type="match status" value="1"/>
</dbReference>
<comment type="subcellular location">
    <subcellularLocation>
        <location evidence="1">Membrane</location>
        <topology evidence="1">Multi-pass membrane protein</topology>
    </subcellularLocation>
</comment>
<name>A0A1G8QRN4_9BACI</name>
<keyword evidence="7" id="KW-1185">Reference proteome</keyword>
<sequence length="141" mass="15598">MKKINITYWVFTGLLSILMLIGSIPDILSAPEAVALFNHLGYPAYLLPFIGIAKLLGVVAILIPGFWRIKEWAYAGFTFDLTGAMYSTVSVDGLTSGLVVFFIGYTLIAGSYVFYHRKHKDVLLNHTKKLDTSGVPEHTTN</sequence>
<organism evidence="6 7">
    <name type="scientific">Alteribacillus bidgolensis</name>
    <dbReference type="NCBI Taxonomy" id="930129"/>
    <lineage>
        <taxon>Bacteria</taxon>
        <taxon>Bacillati</taxon>
        <taxon>Bacillota</taxon>
        <taxon>Bacilli</taxon>
        <taxon>Bacillales</taxon>
        <taxon>Bacillaceae</taxon>
        <taxon>Alteribacillus</taxon>
    </lineage>
</organism>
<evidence type="ECO:0000256" key="3">
    <source>
        <dbReference type="ARBA" id="ARBA00022989"/>
    </source>
</evidence>
<keyword evidence="2 5" id="KW-0812">Transmembrane</keyword>
<protein>
    <submittedName>
        <fullName evidence="6">DoxX-like family protein</fullName>
    </submittedName>
</protein>
<gene>
    <name evidence="6" type="ORF">SAMN05216352_12132</name>
</gene>
<dbReference type="GO" id="GO:0016020">
    <property type="term" value="C:membrane"/>
    <property type="evidence" value="ECO:0007669"/>
    <property type="project" value="UniProtKB-SubCell"/>
</dbReference>
<accession>A0A1G8QRN4</accession>
<dbReference type="Proteomes" id="UP000199017">
    <property type="component" value="Unassembled WGS sequence"/>
</dbReference>
<dbReference type="RefSeq" id="WP_091587925.1">
    <property type="nucleotide sequence ID" value="NZ_FNDU01000021.1"/>
</dbReference>